<evidence type="ECO:0000256" key="5">
    <source>
        <dbReference type="ARBA" id="ARBA00023244"/>
    </source>
</evidence>
<feature type="domain" description="Tetrapyrrole methylase" evidence="6">
    <location>
        <begin position="2"/>
        <end position="214"/>
    </location>
</feature>
<keyword evidence="4" id="KW-0949">S-adenosyl-L-methionine</keyword>
<reference evidence="8" key="1">
    <citation type="submission" date="2023-01" db="EMBL/GenBank/DDBJ databases">
        <title>The diversity of Class Acidimicrobiia in South China Sea sediment environments and the proposal of Iamia marina sp. nov., a novel species of the genus Iamia.</title>
        <authorList>
            <person name="He Y."/>
            <person name="Tian X."/>
        </authorList>
    </citation>
    <scope>NUCLEOTIDE SEQUENCE</scope>
    <source>
        <strain evidence="8">DSM 19957</strain>
    </source>
</reference>
<dbReference type="InterPro" id="IPR050161">
    <property type="entry name" value="Siro_Cobalamin_biosynth"/>
</dbReference>
<evidence type="ECO:0000259" key="7">
    <source>
        <dbReference type="Pfam" id="PF02602"/>
    </source>
</evidence>
<dbReference type="SUPFAM" id="SSF53790">
    <property type="entry name" value="Tetrapyrrole methylase"/>
    <property type="match status" value="1"/>
</dbReference>
<dbReference type="InterPro" id="IPR003754">
    <property type="entry name" value="4pyrrol_synth_uPrphyn_synth"/>
</dbReference>
<dbReference type="PROSITE" id="PS00839">
    <property type="entry name" value="SUMT_1"/>
    <property type="match status" value="1"/>
</dbReference>
<dbReference type="InterPro" id="IPR014777">
    <property type="entry name" value="4pyrrole_Mease_sub1"/>
</dbReference>
<gene>
    <name evidence="8" type="primary">cobA</name>
    <name evidence="8" type="ORF">PO878_19860</name>
</gene>
<evidence type="ECO:0000313" key="8">
    <source>
        <dbReference type="EMBL" id="WCO66751.1"/>
    </source>
</evidence>
<dbReference type="GO" id="GO:0004852">
    <property type="term" value="F:uroporphyrinogen-III synthase activity"/>
    <property type="evidence" value="ECO:0007669"/>
    <property type="project" value="InterPro"/>
</dbReference>
<keyword evidence="9" id="KW-1185">Reference proteome</keyword>
<dbReference type="CDD" id="cd11642">
    <property type="entry name" value="SUMT"/>
    <property type="match status" value="1"/>
</dbReference>
<dbReference type="NCBIfam" id="TIGR01469">
    <property type="entry name" value="cobA_cysG_Cterm"/>
    <property type="match status" value="1"/>
</dbReference>
<dbReference type="Pfam" id="PF02602">
    <property type="entry name" value="HEM4"/>
    <property type="match status" value="1"/>
</dbReference>
<feature type="domain" description="Tetrapyrrole biosynthesis uroporphyrinogen III synthase" evidence="7">
    <location>
        <begin position="258"/>
        <end position="478"/>
    </location>
</feature>
<evidence type="ECO:0000256" key="4">
    <source>
        <dbReference type="ARBA" id="ARBA00022691"/>
    </source>
</evidence>
<dbReference type="InterPro" id="IPR006366">
    <property type="entry name" value="CobA/CysG_C"/>
</dbReference>
<dbReference type="Pfam" id="PF00590">
    <property type="entry name" value="TP_methylase"/>
    <property type="match status" value="1"/>
</dbReference>
<dbReference type="Proteomes" id="UP001216390">
    <property type="component" value="Chromosome"/>
</dbReference>
<dbReference type="EMBL" id="CP116942">
    <property type="protein sequence ID" value="WCO66751.1"/>
    <property type="molecule type" value="Genomic_DNA"/>
</dbReference>
<evidence type="ECO:0000256" key="2">
    <source>
        <dbReference type="ARBA" id="ARBA00022603"/>
    </source>
</evidence>
<dbReference type="EC" id="2.1.1.107" evidence="1"/>
<dbReference type="FunFam" id="3.30.950.10:FF:000001">
    <property type="entry name" value="Siroheme synthase"/>
    <property type="match status" value="1"/>
</dbReference>
<proteinExistence type="predicted"/>
<dbReference type="GO" id="GO:0032259">
    <property type="term" value="P:methylation"/>
    <property type="evidence" value="ECO:0007669"/>
    <property type="project" value="UniProtKB-KW"/>
</dbReference>
<evidence type="ECO:0000313" key="9">
    <source>
        <dbReference type="Proteomes" id="UP001216390"/>
    </source>
</evidence>
<dbReference type="AlphaFoldDB" id="A0AAE9Y6Y4"/>
<accession>A0AAE9Y6Y4</accession>
<dbReference type="Gene3D" id="3.40.50.10090">
    <property type="match status" value="2"/>
</dbReference>
<keyword evidence="3 8" id="KW-0808">Transferase</keyword>
<dbReference type="RefSeq" id="WP_272736273.1">
    <property type="nucleotide sequence ID" value="NZ_CP116942.1"/>
</dbReference>
<dbReference type="KEGG" id="ima:PO878_19860"/>
<dbReference type="InterPro" id="IPR014776">
    <property type="entry name" value="4pyrrole_Mease_sub2"/>
</dbReference>
<dbReference type="NCBIfam" id="NF004790">
    <property type="entry name" value="PRK06136.1"/>
    <property type="match status" value="1"/>
</dbReference>
<evidence type="ECO:0000256" key="3">
    <source>
        <dbReference type="ARBA" id="ARBA00022679"/>
    </source>
</evidence>
<name>A0AAE9Y6Y4_9ACTN</name>
<dbReference type="InterPro" id="IPR000878">
    <property type="entry name" value="4pyrrol_Mease"/>
</dbReference>
<dbReference type="GO" id="GO:0004851">
    <property type="term" value="F:uroporphyrin-III C-methyltransferase activity"/>
    <property type="evidence" value="ECO:0007669"/>
    <property type="project" value="UniProtKB-EC"/>
</dbReference>
<sequence length="487" mass="50330">MTVHLVGAGPGDPGLLTVRGAEALATAEVVVHDRLSAADLLDLAPAAAERIDVGKAPRRARLSQDEITALLVERGRRGQRVVRLKGGDPFVFARGGEEAAALAAAGVDYEVVPGISSALAAPAYAGIPVTQRFSSTAFTVITGHEDPSAGEGTVDWEAAARLGGTLVVLMGVARWPRIAERLLAGGLAPDTPAAAVHWGTRPDQRTTRATLATLGDHPLEAPSVIVVGRVAASRLSWFEGRPLFGRRVVVTRTRSQASELSRALRALGADPVEVPVIEVGPPSDGGDALRGALGRLASFDWLVLTSPNGVERTFAHLPDTRLLGSTAVAAIGPGTAAALARYRVVADLVPERYVAEALLEAFPSPSPDGGRVLLARAEEARAVLPEGLAARGWDVEVVPAYRTTAATPTEGATSALAGADAVTFTSSSTVRRFVEAFGPEAVPPVVACIGPVTAATAQELGLEVTVEAEEHTIPGLVAALRAHWAPG</sequence>
<dbReference type="GO" id="GO:0019354">
    <property type="term" value="P:siroheme biosynthetic process"/>
    <property type="evidence" value="ECO:0007669"/>
    <property type="project" value="InterPro"/>
</dbReference>
<protein>
    <recommendedName>
        <fullName evidence="1">uroporphyrinogen-III C-methyltransferase</fullName>
        <ecNumber evidence="1">2.1.1.107</ecNumber>
    </recommendedName>
</protein>
<dbReference type="SUPFAM" id="SSF69618">
    <property type="entry name" value="HemD-like"/>
    <property type="match status" value="1"/>
</dbReference>
<dbReference type="InterPro" id="IPR003043">
    <property type="entry name" value="Uropor_MeTrfase_CS"/>
</dbReference>
<dbReference type="InterPro" id="IPR036108">
    <property type="entry name" value="4pyrrol_syn_uPrphyn_synt_sf"/>
</dbReference>
<dbReference type="InterPro" id="IPR035996">
    <property type="entry name" value="4pyrrol_Methylase_sf"/>
</dbReference>
<dbReference type="Gene3D" id="3.40.1010.10">
    <property type="entry name" value="Cobalt-precorrin-4 Transmethylase, Domain 1"/>
    <property type="match status" value="1"/>
</dbReference>
<dbReference type="FunFam" id="3.40.1010.10:FF:000001">
    <property type="entry name" value="Siroheme synthase"/>
    <property type="match status" value="1"/>
</dbReference>
<dbReference type="PANTHER" id="PTHR45790">
    <property type="entry name" value="SIROHEME SYNTHASE-RELATED"/>
    <property type="match status" value="1"/>
</dbReference>
<evidence type="ECO:0000256" key="1">
    <source>
        <dbReference type="ARBA" id="ARBA00012162"/>
    </source>
</evidence>
<dbReference type="PANTHER" id="PTHR45790:SF3">
    <property type="entry name" value="S-ADENOSYL-L-METHIONINE-DEPENDENT UROPORPHYRINOGEN III METHYLTRANSFERASE, CHLOROPLASTIC"/>
    <property type="match status" value="1"/>
</dbReference>
<evidence type="ECO:0000259" key="6">
    <source>
        <dbReference type="Pfam" id="PF00590"/>
    </source>
</evidence>
<organism evidence="8 9">
    <name type="scientific">Iamia majanohamensis</name>
    <dbReference type="NCBI Taxonomy" id="467976"/>
    <lineage>
        <taxon>Bacteria</taxon>
        <taxon>Bacillati</taxon>
        <taxon>Actinomycetota</taxon>
        <taxon>Acidimicrobiia</taxon>
        <taxon>Acidimicrobiales</taxon>
        <taxon>Iamiaceae</taxon>
        <taxon>Iamia</taxon>
    </lineage>
</organism>
<dbReference type="Gene3D" id="3.30.950.10">
    <property type="entry name" value="Methyltransferase, Cobalt-precorrin-4 Transmethylase, Domain 2"/>
    <property type="match status" value="1"/>
</dbReference>
<dbReference type="CDD" id="cd06578">
    <property type="entry name" value="HemD"/>
    <property type="match status" value="1"/>
</dbReference>
<keyword evidence="2 8" id="KW-0489">Methyltransferase</keyword>
<keyword evidence="5" id="KW-0627">Porphyrin biosynthesis</keyword>